<evidence type="ECO:0000313" key="4">
    <source>
        <dbReference type="EMBL" id="CAD8633722.1"/>
    </source>
</evidence>
<dbReference type="SMART" id="SM00102">
    <property type="entry name" value="ADF"/>
    <property type="match status" value="1"/>
</dbReference>
<evidence type="ECO:0000256" key="1">
    <source>
        <dbReference type="ARBA" id="ARBA00006844"/>
    </source>
</evidence>
<proteinExistence type="inferred from homology"/>
<gene>
    <name evidence="4" type="ORF">CCUR1050_LOCUS11403</name>
</gene>
<feature type="domain" description="ADF-H" evidence="3">
    <location>
        <begin position="4"/>
        <end position="137"/>
    </location>
</feature>
<dbReference type="AlphaFoldDB" id="A0A7S0MAT1"/>
<dbReference type="InterPro" id="IPR029006">
    <property type="entry name" value="ADF-H/Gelsolin-like_dom_sf"/>
</dbReference>
<dbReference type="PROSITE" id="PS51263">
    <property type="entry name" value="ADF_H"/>
    <property type="match status" value="1"/>
</dbReference>
<dbReference type="GO" id="GO:0003779">
    <property type="term" value="F:actin binding"/>
    <property type="evidence" value="ECO:0007669"/>
    <property type="project" value="UniProtKB-KW"/>
</dbReference>
<dbReference type="Gene3D" id="3.40.20.10">
    <property type="entry name" value="Severin"/>
    <property type="match status" value="1"/>
</dbReference>
<dbReference type="PANTHER" id="PTHR11913">
    <property type="entry name" value="COFILIN-RELATED"/>
    <property type="match status" value="1"/>
</dbReference>
<keyword evidence="2" id="KW-0009">Actin-binding</keyword>
<dbReference type="Pfam" id="PF00241">
    <property type="entry name" value="Cofilin_ADF"/>
    <property type="match status" value="1"/>
</dbReference>
<evidence type="ECO:0000259" key="3">
    <source>
        <dbReference type="PROSITE" id="PS51263"/>
    </source>
</evidence>
<dbReference type="GO" id="GO:0030042">
    <property type="term" value="P:actin filament depolymerization"/>
    <property type="evidence" value="ECO:0007669"/>
    <property type="project" value="InterPro"/>
</dbReference>
<dbReference type="SUPFAM" id="SSF55753">
    <property type="entry name" value="Actin depolymerizing proteins"/>
    <property type="match status" value="1"/>
</dbReference>
<dbReference type="InterPro" id="IPR002108">
    <property type="entry name" value="ADF-H"/>
</dbReference>
<sequence>MASGVAVSDDCVTVFNDLKLKHDKKYIIFSMNPAMTEIQVLKSSSKDASYEEFVAEFPSGSCRYGVFDVEYTDPKTGGQRNKIVFFSWCDDNARVKEKMIYASSKDELKKRLVGIATEVQANDKSGFDMKDVVDRVVKV</sequence>
<organism evidence="4">
    <name type="scientific">Cryptomonas curvata</name>
    <dbReference type="NCBI Taxonomy" id="233186"/>
    <lineage>
        <taxon>Eukaryota</taxon>
        <taxon>Cryptophyceae</taxon>
        <taxon>Cryptomonadales</taxon>
        <taxon>Cryptomonadaceae</taxon>
        <taxon>Cryptomonas</taxon>
    </lineage>
</organism>
<accession>A0A7S0MAT1</accession>
<dbReference type="CDD" id="cd11286">
    <property type="entry name" value="ADF_cofilin_like"/>
    <property type="match status" value="1"/>
</dbReference>
<protein>
    <recommendedName>
        <fullName evidence="3">ADF-H domain-containing protein</fullName>
    </recommendedName>
</protein>
<evidence type="ECO:0000256" key="2">
    <source>
        <dbReference type="ARBA" id="ARBA00023203"/>
    </source>
</evidence>
<dbReference type="InterPro" id="IPR017904">
    <property type="entry name" value="ADF/Cofilin"/>
</dbReference>
<name>A0A7S0MAT1_9CRYP</name>
<reference evidence="4" key="1">
    <citation type="submission" date="2021-01" db="EMBL/GenBank/DDBJ databases">
        <authorList>
            <person name="Corre E."/>
            <person name="Pelletier E."/>
            <person name="Niang G."/>
            <person name="Scheremetjew M."/>
            <person name="Finn R."/>
            <person name="Kale V."/>
            <person name="Holt S."/>
            <person name="Cochrane G."/>
            <person name="Meng A."/>
            <person name="Brown T."/>
            <person name="Cohen L."/>
        </authorList>
    </citation>
    <scope>NUCLEOTIDE SEQUENCE</scope>
    <source>
        <strain evidence="4">CCAP979/52</strain>
    </source>
</reference>
<comment type="similarity">
    <text evidence="1">Belongs to the actin-binding proteins ADF family.</text>
</comment>
<dbReference type="GO" id="GO:0015629">
    <property type="term" value="C:actin cytoskeleton"/>
    <property type="evidence" value="ECO:0007669"/>
    <property type="project" value="InterPro"/>
</dbReference>
<dbReference type="EMBL" id="HBEZ01020575">
    <property type="protein sequence ID" value="CAD8633722.1"/>
    <property type="molecule type" value="Transcribed_RNA"/>
</dbReference>